<dbReference type="Proteomes" id="UP001611075">
    <property type="component" value="Unassembled WGS sequence"/>
</dbReference>
<evidence type="ECO:0000313" key="2">
    <source>
        <dbReference type="Proteomes" id="UP001611075"/>
    </source>
</evidence>
<dbReference type="EMBL" id="JBIRPU010000020">
    <property type="protein sequence ID" value="MFI0795640.1"/>
    <property type="molecule type" value="Genomic_DNA"/>
</dbReference>
<keyword evidence="2" id="KW-1185">Reference proteome</keyword>
<organism evidence="1 2">
    <name type="scientific">Micromonospora rubida</name>
    <dbReference type="NCBI Taxonomy" id="2697657"/>
    <lineage>
        <taxon>Bacteria</taxon>
        <taxon>Bacillati</taxon>
        <taxon>Actinomycetota</taxon>
        <taxon>Actinomycetes</taxon>
        <taxon>Micromonosporales</taxon>
        <taxon>Micromonosporaceae</taxon>
        <taxon>Micromonospora</taxon>
    </lineage>
</organism>
<protein>
    <submittedName>
        <fullName evidence="1">Uncharacterized protein</fullName>
    </submittedName>
</protein>
<accession>A0ABW7SR94</accession>
<sequence>MEPPTPAVTDQLPAPVSAPIPARVVEAESNAAVVEPPALNGLGIPIGMQAQIRRLVDDLDRPVTAVDIQQATRLPLSIAARVVDRFTPAIAR</sequence>
<comment type="caution">
    <text evidence="1">The sequence shown here is derived from an EMBL/GenBank/DDBJ whole genome shotgun (WGS) entry which is preliminary data.</text>
</comment>
<name>A0ABW7SR94_9ACTN</name>
<reference evidence="1 2" key="1">
    <citation type="submission" date="2024-10" db="EMBL/GenBank/DDBJ databases">
        <title>The Natural Products Discovery Center: Release of the First 8490 Sequenced Strains for Exploring Actinobacteria Biosynthetic Diversity.</title>
        <authorList>
            <person name="Kalkreuter E."/>
            <person name="Kautsar S.A."/>
            <person name="Yang D."/>
            <person name="Bader C.D."/>
            <person name="Teijaro C.N."/>
            <person name="Fluegel L."/>
            <person name="Davis C.M."/>
            <person name="Simpson J.R."/>
            <person name="Lauterbach L."/>
            <person name="Steele A.D."/>
            <person name="Gui C."/>
            <person name="Meng S."/>
            <person name="Li G."/>
            <person name="Viehrig K."/>
            <person name="Ye F."/>
            <person name="Su P."/>
            <person name="Kiefer A.F."/>
            <person name="Nichols A."/>
            <person name="Cepeda A.J."/>
            <person name="Yan W."/>
            <person name="Fan B."/>
            <person name="Jiang Y."/>
            <person name="Adhikari A."/>
            <person name="Zheng C.-J."/>
            <person name="Schuster L."/>
            <person name="Cowan T.M."/>
            <person name="Smanski M.J."/>
            <person name="Chevrette M.G."/>
            <person name="De Carvalho L.P.S."/>
            <person name="Shen B."/>
        </authorList>
    </citation>
    <scope>NUCLEOTIDE SEQUENCE [LARGE SCALE GENOMIC DNA]</scope>
    <source>
        <strain evidence="1 2">NPDC021253</strain>
    </source>
</reference>
<gene>
    <name evidence="1" type="ORF">ACH4OY_23610</name>
</gene>
<dbReference type="RefSeq" id="WP_396683051.1">
    <property type="nucleotide sequence ID" value="NZ_JBIRPU010000020.1"/>
</dbReference>
<evidence type="ECO:0000313" key="1">
    <source>
        <dbReference type="EMBL" id="MFI0795640.1"/>
    </source>
</evidence>
<proteinExistence type="predicted"/>